<dbReference type="Proteomes" id="UP001183388">
    <property type="component" value="Unassembled WGS sequence"/>
</dbReference>
<organism evidence="1 2">
    <name type="scientific">Streptomyces boetiae</name>
    <dbReference type="NCBI Taxonomy" id="3075541"/>
    <lineage>
        <taxon>Bacteria</taxon>
        <taxon>Bacillati</taxon>
        <taxon>Actinomycetota</taxon>
        <taxon>Actinomycetes</taxon>
        <taxon>Kitasatosporales</taxon>
        <taxon>Streptomycetaceae</taxon>
        <taxon>Streptomyces</taxon>
    </lineage>
</organism>
<evidence type="ECO:0000313" key="2">
    <source>
        <dbReference type="Proteomes" id="UP001183388"/>
    </source>
</evidence>
<comment type="caution">
    <text evidence="1">The sequence shown here is derived from an EMBL/GenBank/DDBJ whole genome shotgun (WGS) entry which is preliminary data.</text>
</comment>
<evidence type="ECO:0000313" key="1">
    <source>
        <dbReference type="EMBL" id="MDT0308657.1"/>
    </source>
</evidence>
<gene>
    <name evidence="1" type="ORF">RM780_17060</name>
</gene>
<dbReference type="InterPro" id="IPR036866">
    <property type="entry name" value="RibonucZ/Hydroxyglut_hydro"/>
</dbReference>
<accession>A0ABU2LAQ1</accession>
<dbReference type="SUPFAM" id="SSF56281">
    <property type="entry name" value="Metallo-hydrolase/oxidoreductase"/>
    <property type="match status" value="1"/>
</dbReference>
<name>A0ABU2LAQ1_9ACTN</name>
<protein>
    <submittedName>
        <fullName evidence="1">Uncharacterized protein</fullName>
    </submittedName>
</protein>
<keyword evidence="2" id="KW-1185">Reference proteome</keyword>
<dbReference type="EMBL" id="JAVREN010000024">
    <property type="protein sequence ID" value="MDT0308657.1"/>
    <property type="molecule type" value="Genomic_DNA"/>
</dbReference>
<proteinExistence type="predicted"/>
<sequence>MTDASLIREVRDFLTYVRDETERLRSAGASADEAAATIDRFARARWSTWERPEWIASAARAFHASPAKA</sequence>
<dbReference type="RefSeq" id="WP_311631596.1">
    <property type="nucleotide sequence ID" value="NZ_JAVREN010000024.1"/>
</dbReference>
<reference evidence="2" key="1">
    <citation type="submission" date="2023-07" db="EMBL/GenBank/DDBJ databases">
        <title>30 novel species of actinomycetes from the DSMZ collection.</title>
        <authorList>
            <person name="Nouioui I."/>
        </authorList>
    </citation>
    <scope>NUCLEOTIDE SEQUENCE [LARGE SCALE GENOMIC DNA]</scope>
    <source>
        <strain evidence="2">DSM 44917</strain>
    </source>
</reference>